<name>A0A532V8T5_UNCT6</name>
<dbReference type="AlphaFoldDB" id="A0A532V8T5"/>
<organism evidence="1 2">
    <name type="scientific">candidate division TA06 bacterium B3_TA06</name>
    <dbReference type="NCBI Taxonomy" id="2012487"/>
    <lineage>
        <taxon>Bacteria</taxon>
        <taxon>Bacteria division TA06</taxon>
    </lineage>
</organism>
<accession>A0A532V8T5</accession>
<evidence type="ECO:0000313" key="2">
    <source>
        <dbReference type="Proteomes" id="UP000317778"/>
    </source>
</evidence>
<proteinExistence type="predicted"/>
<dbReference type="Proteomes" id="UP000317778">
    <property type="component" value="Unassembled WGS sequence"/>
</dbReference>
<comment type="caution">
    <text evidence="1">The sequence shown here is derived from an EMBL/GenBank/DDBJ whole genome shotgun (WGS) entry which is preliminary data.</text>
</comment>
<dbReference type="EMBL" id="NJBO01000003">
    <property type="protein sequence ID" value="TKJ43623.1"/>
    <property type="molecule type" value="Genomic_DNA"/>
</dbReference>
<reference evidence="1 2" key="1">
    <citation type="submission" date="2017-06" db="EMBL/GenBank/DDBJ databases">
        <title>Novel microbial phyla capable of carbon fixation and sulfur reduction in deep-sea sediments.</title>
        <authorList>
            <person name="Huang J."/>
            <person name="Baker B."/>
            <person name="Wang Y."/>
        </authorList>
    </citation>
    <scope>NUCLEOTIDE SEQUENCE [LARGE SCALE GENOMIC DNA]</scope>
    <source>
        <strain evidence="1">B3_TA06</strain>
    </source>
</reference>
<evidence type="ECO:0000313" key="1">
    <source>
        <dbReference type="EMBL" id="TKJ43623.1"/>
    </source>
</evidence>
<protein>
    <submittedName>
        <fullName evidence="1">Uncharacterized protein</fullName>
    </submittedName>
</protein>
<gene>
    <name evidence="1" type="ORF">CEE36_02775</name>
</gene>
<sequence length="86" mass="10062">MLQTRQVYIALVTIMGSPQEREAILWGKKKAGQKVVKSWTKDGQKLDKIRVIWEVLWVFCHCEVARSNRSNLLPSDWVARRKCSFD</sequence>